<sequence length="117" mass="13613">MMSPPWYLHFWRAEKTAVMIKAEFSRHSAPLRQGPEFSQMILNRQSDSIYNHSAVDERGRVILGRPRLYTEQSNGQRFLAGKHISRMIHRLKNKRLTSLLILCPPKGIKVFFLSHGP</sequence>
<evidence type="ECO:0000313" key="2">
    <source>
        <dbReference type="EMBL" id="AVX29448.1"/>
    </source>
</evidence>
<dbReference type="EMBL" id="MF926436">
    <property type="protein sequence ID" value="AVX29446.1"/>
    <property type="molecule type" value="Genomic_DNA"/>
</dbReference>
<keyword evidence="4" id="KW-1185">Reference proteome</keyword>
<protein>
    <submittedName>
        <fullName evidence="3">Uncharacterized protein</fullName>
    </submittedName>
</protein>
<evidence type="ECO:0000313" key="4">
    <source>
        <dbReference type="Proteomes" id="UP001297680"/>
    </source>
</evidence>
<dbReference type="EMBL" id="MF926437">
    <property type="protein sequence ID" value="AVX29448.1"/>
    <property type="molecule type" value="Genomic_DNA"/>
</dbReference>
<organism evidence="3">
    <name type="scientific">Coconut foliar decay virus</name>
    <dbReference type="NCBI Taxonomy" id="12474"/>
    <lineage>
        <taxon>Viruses</taxon>
        <taxon>Monodnaviria</taxon>
        <taxon>Shotokuvirae</taxon>
        <taxon>Cressdnaviricota</taxon>
        <taxon>Arfiviricetes</taxon>
        <taxon>Mulpavirales</taxon>
        <taxon>Metaxyviridae</taxon>
        <taxon>Cofodevirus</taxon>
        <taxon>Cofodevirus kokonas</taxon>
    </lineage>
</organism>
<evidence type="ECO:0000313" key="3">
    <source>
        <dbReference type="EMBL" id="AVX29450.1"/>
    </source>
</evidence>
<reference evidence="3" key="1">
    <citation type="journal article" date="2018" name="Sci. Rep.">
        <title>Analysis of DNAs associated with coconut foliar decay disease implicates a unique single-stranded DNA virus representing a new taxon.</title>
        <authorList>
            <person name="Gronenborn B."/>
            <person name="Randles J.W."/>
            <person name="Knierim D."/>
            <person name="Barriere Q."/>
            <person name="Vetten H.J."/>
            <person name="Warthmann N."/>
            <person name="Cornu D."/>
            <person name="Sileye T."/>
            <person name="Winter S."/>
            <person name="Timchenko T."/>
        </authorList>
    </citation>
    <scope>NUCLEOTIDE SEQUENCE</scope>
    <source>
        <strain evidence="2">CFDV-[VU-13]</strain>
        <strain evidence="3">CFDV-[VU-15]</strain>
        <strain evidence="1">CFDV-[VU-89]</strain>
    </source>
</reference>
<dbReference type="Proteomes" id="UP001297680">
    <property type="component" value="Genome"/>
</dbReference>
<name>A0A2R4N9C9_9VIRU</name>
<proteinExistence type="predicted"/>
<accession>A0A2R4N9C9</accession>
<dbReference type="EMBL" id="MF926438">
    <property type="protein sequence ID" value="AVX29450.1"/>
    <property type="molecule type" value="Genomic_DNA"/>
</dbReference>
<evidence type="ECO:0000313" key="1">
    <source>
        <dbReference type="EMBL" id="AVX29446.1"/>
    </source>
</evidence>